<feature type="domain" description="SLH" evidence="4">
    <location>
        <begin position="92"/>
        <end position="160"/>
    </location>
</feature>
<dbReference type="STRING" id="48256.CLHUN_25250"/>
<name>A0A1V4SK15_RUMHU</name>
<dbReference type="Proteomes" id="UP000191554">
    <property type="component" value="Unassembled WGS sequence"/>
</dbReference>
<keyword evidence="2" id="KW-0677">Repeat</keyword>
<protein>
    <submittedName>
        <fullName evidence="5">Outer cell wall protein</fullName>
    </submittedName>
</protein>
<keyword evidence="1 3" id="KW-0732">Signal</keyword>
<dbReference type="InterPro" id="IPR001119">
    <property type="entry name" value="SLH_dom"/>
</dbReference>
<dbReference type="Gene3D" id="2.60.40.1220">
    <property type="match status" value="4"/>
</dbReference>
<dbReference type="InterPro" id="IPR014755">
    <property type="entry name" value="Cu-Rt/internalin_Ig-like"/>
</dbReference>
<evidence type="ECO:0000313" key="6">
    <source>
        <dbReference type="Proteomes" id="UP000191554"/>
    </source>
</evidence>
<dbReference type="EMBL" id="MZGX01000016">
    <property type="protein sequence ID" value="OPX43587.1"/>
    <property type="molecule type" value="Genomic_DNA"/>
</dbReference>
<evidence type="ECO:0000256" key="1">
    <source>
        <dbReference type="ARBA" id="ARBA00022729"/>
    </source>
</evidence>
<feature type="signal peptide" evidence="3">
    <location>
        <begin position="1"/>
        <end position="26"/>
    </location>
</feature>
<proteinExistence type="predicted"/>
<dbReference type="RefSeq" id="WP_080064949.1">
    <property type="nucleotide sequence ID" value="NZ_MZGX01000016.1"/>
</dbReference>
<dbReference type="InterPro" id="IPR032812">
    <property type="entry name" value="SbsA_Ig"/>
</dbReference>
<evidence type="ECO:0000256" key="3">
    <source>
        <dbReference type="SAM" id="SignalP"/>
    </source>
</evidence>
<evidence type="ECO:0000313" key="5">
    <source>
        <dbReference type="EMBL" id="OPX43587.1"/>
    </source>
</evidence>
<keyword evidence="6" id="KW-1185">Reference proteome</keyword>
<feature type="chain" id="PRO_5012618437" evidence="3">
    <location>
        <begin position="27"/>
        <end position="1000"/>
    </location>
</feature>
<dbReference type="OrthoDB" id="1736087at2"/>
<evidence type="ECO:0000259" key="4">
    <source>
        <dbReference type="PROSITE" id="PS51272"/>
    </source>
</evidence>
<sequence>MRNLKKISAVVVAGAIMLTTIVPAFAAYSPVNGTKASVLNKLELYAGTNPSTFDPSLGTKLTREQGSVLIAKLFNMDTAANALTAEETNAILKDFADGSKVKDYAKKRFAYLVKNDIMSGSLDTTTGKLYINADKDLIGGQFATLLLKQLGYDVSDWKEAIAQLSKVEGAKDIADYLSYATSSILRDQAVGLIYGALTADYAAAGTETIIDKIVAANPDIKAVAEEAGLINKVPATLAVESIKALNAKQIEVKFNQAMDKESAEDEAFYEIKDKGTTIIALGSNSAQLVDSKTVVITLDGAAADKLTNSTDAKVTVKKDIKAVAGVKLAADFANSAVQVADGVIPSVSKVEAIGDTTLRITFSEPVYNGTNLTIANQYITVKSGSYTYYVQGATADAAKKTITVTVGTKLIEGPITVTVNAAGLDANAIQDYAGYKVFKGETTFTYVKDTTVPAVTVKEAKQESITLAFSKPVKAADLKLFHSIKDVAAYQATAVTTGGFVDEITFNFANKIPAGNVKLFLVNSTVSGNELVDGFGIKVPDQTINTNIVVDVTGPVVSSTKLNTNASFEIVFDEAISATEAIKASNYSFKSVADGKDVTFNISYNAGTDAKKVTLVVPGNLSDNTQYQVVVKAMKDLADNSMAAEAAYTFTVGDHTNPYVNDAYAVNADGKIYVVFNEPMNQAQMLDKTNYAVKTTTGGVFAALGTNDTVTALSNKSVVIDLADVTVNQPSLKIAGITDLAGKKLGTDIDFVYTAPIITNIGQEQVQIADAYLIAKNKIKLVFNKELANFDNTEFAVYDNATHTDFTPAAIKIQSVESMTKNADGNTEVILVLDREINTDAKFTASAVDIETVAAPANTKSVSGTVLTGSIAETVVDKLAPEVAKYDHDTDAGTADVAKVIASNYSVAPVNGKVAKDVTAKISVYFSENMNLASMSTLTFSVEGYTVTNIALDAGNSSIVELTVKANASDTSATTTVTQNYNITDANSNVFAAGSVWTVR</sequence>
<dbReference type="Pfam" id="PF13205">
    <property type="entry name" value="Big_5"/>
    <property type="match status" value="2"/>
</dbReference>
<reference evidence="5 6" key="1">
    <citation type="submission" date="2017-03" db="EMBL/GenBank/DDBJ databases">
        <title>Genome sequence of Clostridium hungatei DSM 14427.</title>
        <authorList>
            <person name="Poehlein A."/>
            <person name="Daniel R."/>
        </authorList>
    </citation>
    <scope>NUCLEOTIDE SEQUENCE [LARGE SCALE GENOMIC DNA]</scope>
    <source>
        <strain evidence="5 6">DSM 14427</strain>
    </source>
</reference>
<dbReference type="AlphaFoldDB" id="A0A1V4SK15"/>
<accession>A0A1V4SK15</accession>
<organism evidence="5 6">
    <name type="scientific">Ruminiclostridium hungatei</name>
    <name type="common">Clostridium hungatei</name>
    <dbReference type="NCBI Taxonomy" id="48256"/>
    <lineage>
        <taxon>Bacteria</taxon>
        <taxon>Bacillati</taxon>
        <taxon>Bacillota</taxon>
        <taxon>Clostridia</taxon>
        <taxon>Eubacteriales</taxon>
        <taxon>Oscillospiraceae</taxon>
        <taxon>Ruminiclostridium</taxon>
    </lineage>
</organism>
<evidence type="ECO:0000256" key="2">
    <source>
        <dbReference type="ARBA" id="ARBA00022737"/>
    </source>
</evidence>
<gene>
    <name evidence="5" type="ORF">CLHUN_25250</name>
</gene>
<comment type="caution">
    <text evidence="5">The sequence shown here is derived from an EMBL/GenBank/DDBJ whole genome shotgun (WGS) entry which is preliminary data.</text>
</comment>
<dbReference type="PROSITE" id="PS51272">
    <property type="entry name" value="SLH"/>
    <property type="match status" value="1"/>
</dbReference>